<keyword evidence="3 7" id="KW-0812">Transmembrane</keyword>
<keyword evidence="5 7" id="KW-0472">Membrane</keyword>
<name>A0A852VST3_9MICO</name>
<feature type="transmembrane region" description="Helical" evidence="7">
    <location>
        <begin position="401"/>
        <end position="421"/>
    </location>
</feature>
<dbReference type="GO" id="GO:0022857">
    <property type="term" value="F:transmembrane transporter activity"/>
    <property type="evidence" value="ECO:0007669"/>
    <property type="project" value="TreeGrafter"/>
</dbReference>
<evidence type="ECO:0000313" key="10">
    <source>
        <dbReference type="Proteomes" id="UP000554054"/>
    </source>
</evidence>
<evidence type="ECO:0000256" key="4">
    <source>
        <dbReference type="ARBA" id="ARBA00022989"/>
    </source>
</evidence>
<feature type="transmembrane region" description="Helical" evidence="7">
    <location>
        <begin position="695"/>
        <end position="723"/>
    </location>
</feature>
<organism evidence="9 10">
    <name type="scientific">Janibacter cremeus</name>
    <dbReference type="NCBI Taxonomy" id="1285192"/>
    <lineage>
        <taxon>Bacteria</taxon>
        <taxon>Bacillati</taxon>
        <taxon>Actinomycetota</taxon>
        <taxon>Actinomycetes</taxon>
        <taxon>Micrococcales</taxon>
        <taxon>Intrasporangiaceae</taxon>
        <taxon>Janibacter</taxon>
    </lineage>
</organism>
<dbReference type="Proteomes" id="UP000554054">
    <property type="component" value="Unassembled WGS sequence"/>
</dbReference>
<comment type="similarity">
    <text evidence="6">Belongs to the ABC-4 integral membrane protein family.</text>
</comment>
<feature type="transmembrane region" description="Helical" evidence="7">
    <location>
        <begin position="308"/>
        <end position="336"/>
    </location>
</feature>
<dbReference type="EMBL" id="JACCAE010000001">
    <property type="protein sequence ID" value="NYF96671.1"/>
    <property type="molecule type" value="Genomic_DNA"/>
</dbReference>
<evidence type="ECO:0000259" key="8">
    <source>
        <dbReference type="Pfam" id="PF02687"/>
    </source>
</evidence>
<accession>A0A852VST3</accession>
<comment type="subcellular location">
    <subcellularLocation>
        <location evidence="1">Cell membrane</location>
        <topology evidence="1">Multi-pass membrane protein</topology>
    </subcellularLocation>
</comment>
<feature type="transmembrane region" description="Helical" evidence="7">
    <location>
        <begin position="251"/>
        <end position="280"/>
    </location>
</feature>
<sequence>MTMLSLSLASLRHQSRQYLAPGLAVVLGVAFVAATLALTGTLSSSVRAAVAGQYAPYSGVVVPGPDGPIPEDLAAQVAGIDGVEAVDPVRSGSAMLRGGGGESFAMVTTESEISPHPLVQGRMPGSASEIALSETVAAGSQLDVGESVRVAALSGGEDSTTRATVAGIVDVAGDPRYAGGTPAVFATASGVTELTGATGWEEIDVVGSGDEEATTAALRSALEAEGADVTVRTATAQADEQVRQFSGGTNFISIFLLAFAAIALFVSAIVIANTFSILLARRARETALLRAVGSTRGQVIRSALVESLVVAVLFAVTGVLVGIAAAWCLARIGWALAGDTLPDLVFTVAPRAVLVPVVAGVVVVLVAALRPVVRSSRVAPLEALRPDAALTAGSRAGRWRIVVGALLVLGGSGALVAGAALPSVLVGVAGGLVSFTGVILVGTVLVPWAVRGVGLVAARPFGPAGRLAVDNAVRNPARAAATASALLVGVTLVTMTAVGAATARAAVTDFINGQYPVDVLVEGMDVTDSSAAAIGRVDGVVDTAALTGTTATALVGDTSTETMVAGLSQDVDDVVRAPDVMPTVSEGSVTISEGAAGVADISSGDRVVIQGPDGRVALTARVEGGFETAWLVSPATLGEIDRGPADRALLVRLEDGADVQATVDEVKALAAGIEQGRVSGGAPVRAANMQALDTALVVVLALLAISVIISVVGIANTLSLSVIERTRESALMRALGMTRGQLRGMLGIESVLLALVGVVLGGALGIGYGLAGVQALFGEQIAVSATLPWGQLAAIAAVAVVAGLLASVLPARRAARVSPAQALAVE</sequence>
<evidence type="ECO:0000256" key="1">
    <source>
        <dbReference type="ARBA" id="ARBA00004651"/>
    </source>
</evidence>
<comment type="caution">
    <text evidence="9">The sequence shown here is derived from an EMBL/GenBank/DDBJ whole genome shotgun (WGS) entry which is preliminary data.</text>
</comment>
<dbReference type="PANTHER" id="PTHR30572">
    <property type="entry name" value="MEMBRANE COMPONENT OF TRANSPORTER-RELATED"/>
    <property type="match status" value="1"/>
</dbReference>
<evidence type="ECO:0000256" key="6">
    <source>
        <dbReference type="ARBA" id="ARBA00038076"/>
    </source>
</evidence>
<feature type="transmembrane region" description="Helical" evidence="7">
    <location>
        <begin position="479"/>
        <end position="501"/>
    </location>
</feature>
<keyword evidence="4 7" id="KW-1133">Transmembrane helix</keyword>
<dbReference type="InterPro" id="IPR003838">
    <property type="entry name" value="ABC3_permease_C"/>
</dbReference>
<feature type="transmembrane region" description="Helical" evidence="7">
    <location>
        <begin position="433"/>
        <end position="458"/>
    </location>
</feature>
<dbReference type="AlphaFoldDB" id="A0A852VST3"/>
<feature type="transmembrane region" description="Helical" evidence="7">
    <location>
        <begin position="744"/>
        <end position="769"/>
    </location>
</feature>
<keyword evidence="10" id="KW-1185">Reference proteome</keyword>
<feature type="domain" description="ABC3 transporter permease C-terminal" evidence="8">
    <location>
        <begin position="702"/>
        <end position="819"/>
    </location>
</feature>
<evidence type="ECO:0000256" key="7">
    <source>
        <dbReference type="SAM" id="Phobius"/>
    </source>
</evidence>
<feature type="transmembrane region" description="Helical" evidence="7">
    <location>
        <begin position="789"/>
        <end position="809"/>
    </location>
</feature>
<evidence type="ECO:0000256" key="3">
    <source>
        <dbReference type="ARBA" id="ARBA00022692"/>
    </source>
</evidence>
<dbReference type="GO" id="GO:0005886">
    <property type="term" value="C:plasma membrane"/>
    <property type="evidence" value="ECO:0007669"/>
    <property type="project" value="UniProtKB-SubCell"/>
</dbReference>
<keyword evidence="2" id="KW-1003">Cell membrane</keyword>
<feature type="transmembrane region" description="Helical" evidence="7">
    <location>
        <begin position="348"/>
        <end position="369"/>
    </location>
</feature>
<proteinExistence type="inferred from homology"/>
<reference evidence="9 10" key="1">
    <citation type="submission" date="2020-07" db="EMBL/GenBank/DDBJ databases">
        <title>Sequencing the genomes of 1000 actinobacteria strains.</title>
        <authorList>
            <person name="Klenk H.-P."/>
        </authorList>
    </citation>
    <scope>NUCLEOTIDE SEQUENCE [LARGE SCALE GENOMIC DNA]</scope>
    <source>
        <strain evidence="9 10">DSM 26154</strain>
    </source>
</reference>
<evidence type="ECO:0000313" key="9">
    <source>
        <dbReference type="EMBL" id="NYF96671.1"/>
    </source>
</evidence>
<feature type="domain" description="ABC3 transporter permease C-terminal" evidence="8">
    <location>
        <begin position="258"/>
        <end position="377"/>
    </location>
</feature>
<dbReference type="PANTHER" id="PTHR30572:SF4">
    <property type="entry name" value="ABC TRANSPORTER PERMEASE YTRF"/>
    <property type="match status" value="1"/>
</dbReference>
<protein>
    <submittedName>
        <fullName evidence="9">Putative ABC transport system permease protein</fullName>
    </submittedName>
</protein>
<evidence type="ECO:0000256" key="5">
    <source>
        <dbReference type="ARBA" id="ARBA00023136"/>
    </source>
</evidence>
<gene>
    <name evidence="9" type="ORF">BJY20_000063</name>
</gene>
<dbReference type="Pfam" id="PF02687">
    <property type="entry name" value="FtsX"/>
    <property type="match status" value="2"/>
</dbReference>
<evidence type="ECO:0000256" key="2">
    <source>
        <dbReference type="ARBA" id="ARBA00022475"/>
    </source>
</evidence>
<dbReference type="InterPro" id="IPR050250">
    <property type="entry name" value="Macrolide_Exporter_MacB"/>
</dbReference>